<proteinExistence type="predicted"/>
<dbReference type="EMBL" id="NMPR01000037">
    <property type="protein sequence ID" value="KAA8633438.1"/>
    <property type="molecule type" value="Genomic_DNA"/>
</dbReference>
<evidence type="ECO:0000313" key="2">
    <source>
        <dbReference type="Proteomes" id="UP000433876"/>
    </source>
</evidence>
<accession>A0A8S8ZVC1</accession>
<dbReference type="VEuPathDB" id="FungiDB:SMAC_07135"/>
<sequence length="87" mass="9840">MTSSMTMTQIYEDNIKSYAQDPNPQVAAVGAMGQTLLWGLWSKTSRDSLVSSIYWKVKSLVSYAGYGWSIDIDKARKELEEEIERAN</sequence>
<dbReference type="AlphaFoldDB" id="A0A8S8ZVC1"/>
<comment type="caution">
    <text evidence="1">The sequence shown here is derived from an EMBL/GenBank/DDBJ whole genome shotgun (WGS) entry which is preliminary data.</text>
</comment>
<gene>
    <name evidence="1" type="ORF">SMACR_07135</name>
</gene>
<reference evidence="1 2" key="1">
    <citation type="submission" date="2017-07" db="EMBL/GenBank/DDBJ databases">
        <title>Genome sequence of the Sordaria macrospora wild type strain R19027.</title>
        <authorList>
            <person name="Nowrousian M."/>
            <person name="Teichert I."/>
            <person name="Kueck U."/>
        </authorList>
    </citation>
    <scope>NUCLEOTIDE SEQUENCE [LARGE SCALE GENOMIC DNA]</scope>
    <source>
        <strain evidence="1 2">R19027</strain>
        <tissue evidence="1">Mycelium</tissue>
    </source>
</reference>
<name>A0A8S8ZVC1_SORMA</name>
<organism evidence="1 2">
    <name type="scientific">Sordaria macrospora</name>
    <dbReference type="NCBI Taxonomy" id="5147"/>
    <lineage>
        <taxon>Eukaryota</taxon>
        <taxon>Fungi</taxon>
        <taxon>Dikarya</taxon>
        <taxon>Ascomycota</taxon>
        <taxon>Pezizomycotina</taxon>
        <taxon>Sordariomycetes</taxon>
        <taxon>Sordariomycetidae</taxon>
        <taxon>Sordariales</taxon>
        <taxon>Sordariaceae</taxon>
        <taxon>Sordaria</taxon>
    </lineage>
</organism>
<protein>
    <submittedName>
        <fullName evidence="1">Uncharacterized protein</fullName>
    </submittedName>
</protein>
<dbReference type="Proteomes" id="UP000433876">
    <property type="component" value="Unassembled WGS sequence"/>
</dbReference>
<evidence type="ECO:0000313" key="1">
    <source>
        <dbReference type="EMBL" id="KAA8633438.1"/>
    </source>
</evidence>